<feature type="transmembrane region" description="Helical" evidence="1">
    <location>
        <begin position="142"/>
        <end position="164"/>
    </location>
</feature>
<dbReference type="EMBL" id="JAODUP010000151">
    <property type="protein sequence ID" value="KAK2159536.1"/>
    <property type="molecule type" value="Genomic_DNA"/>
</dbReference>
<feature type="transmembrane region" description="Helical" evidence="1">
    <location>
        <begin position="89"/>
        <end position="110"/>
    </location>
</feature>
<accession>A0AAD9N920</accession>
<feature type="transmembrane region" description="Helical" evidence="1">
    <location>
        <begin position="55"/>
        <end position="77"/>
    </location>
</feature>
<evidence type="ECO:0000313" key="3">
    <source>
        <dbReference type="Proteomes" id="UP001208570"/>
    </source>
</evidence>
<comment type="caution">
    <text evidence="2">The sequence shown here is derived from an EMBL/GenBank/DDBJ whole genome shotgun (WGS) entry which is preliminary data.</text>
</comment>
<sequence length="268" mass="29974">MYPADTVTAYYMFLVEFDIAPWVHYIWIPIGVWQAIWITYSLVNLCRRDAQTGYAMYFAPGSIPLSTYGTYTCALVSQVCSQAALSNGILNLSFTFDLVTALTLFFSIYFSSRRLQADTAALNQTGRSGQVMLTRGLVHNGIGLYAGWADFMVFLKLGKLLVFYGKVDDATAGGVCLILYAFYLTVRLAIDMTLWDAMIRHLLTPYVTSVGAMVGVLTQNFDADHPTTLHYIIATVLGVVIMLAVFRIVEMGIRNRKDNKRAKSRNMK</sequence>
<keyword evidence="3" id="KW-1185">Reference proteome</keyword>
<dbReference type="PANTHER" id="PTHR33802">
    <property type="entry name" value="SI:CH211-161H7.5-RELATED"/>
    <property type="match status" value="1"/>
</dbReference>
<protein>
    <submittedName>
        <fullName evidence="2">Uncharacterized protein</fullName>
    </submittedName>
</protein>
<evidence type="ECO:0000256" key="1">
    <source>
        <dbReference type="SAM" id="Phobius"/>
    </source>
</evidence>
<dbReference type="AlphaFoldDB" id="A0AAD9N920"/>
<feature type="transmembrane region" description="Helical" evidence="1">
    <location>
        <begin position="170"/>
        <end position="190"/>
    </location>
</feature>
<keyword evidence="1" id="KW-0472">Membrane</keyword>
<reference evidence="2" key="1">
    <citation type="journal article" date="2023" name="Mol. Biol. Evol.">
        <title>Third-Generation Sequencing Reveals the Adaptive Role of the Epigenome in Three Deep-Sea Polychaetes.</title>
        <authorList>
            <person name="Perez M."/>
            <person name="Aroh O."/>
            <person name="Sun Y."/>
            <person name="Lan Y."/>
            <person name="Juniper S.K."/>
            <person name="Young C.R."/>
            <person name="Angers B."/>
            <person name="Qian P.Y."/>
        </authorList>
    </citation>
    <scope>NUCLEOTIDE SEQUENCE</scope>
    <source>
        <strain evidence="2">P08H-3</strain>
    </source>
</reference>
<name>A0AAD9N920_9ANNE</name>
<evidence type="ECO:0000313" key="2">
    <source>
        <dbReference type="EMBL" id="KAK2159536.1"/>
    </source>
</evidence>
<keyword evidence="1" id="KW-0812">Transmembrane</keyword>
<proteinExistence type="predicted"/>
<feature type="transmembrane region" description="Helical" evidence="1">
    <location>
        <begin position="202"/>
        <end position="219"/>
    </location>
</feature>
<dbReference type="Proteomes" id="UP001208570">
    <property type="component" value="Unassembled WGS sequence"/>
</dbReference>
<keyword evidence="1" id="KW-1133">Transmembrane helix</keyword>
<dbReference type="PANTHER" id="PTHR33802:SF1">
    <property type="entry name" value="XK-RELATED PROTEIN"/>
    <property type="match status" value="1"/>
</dbReference>
<feature type="transmembrane region" description="Helical" evidence="1">
    <location>
        <begin position="231"/>
        <end position="249"/>
    </location>
</feature>
<organism evidence="2 3">
    <name type="scientific">Paralvinella palmiformis</name>
    <dbReference type="NCBI Taxonomy" id="53620"/>
    <lineage>
        <taxon>Eukaryota</taxon>
        <taxon>Metazoa</taxon>
        <taxon>Spiralia</taxon>
        <taxon>Lophotrochozoa</taxon>
        <taxon>Annelida</taxon>
        <taxon>Polychaeta</taxon>
        <taxon>Sedentaria</taxon>
        <taxon>Canalipalpata</taxon>
        <taxon>Terebellida</taxon>
        <taxon>Terebelliformia</taxon>
        <taxon>Alvinellidae</taxon>
        <taxon>Paralvinella</taxon>
    </lineage>
</organism>
<feature type="transmembrane region" description="Helical" evidence="1">
    <location>
        <begin position="22"/>
        <end position="43"/>
    </location>
</feature>
<gene>
    <name evidence="2" type="ORF">LSH36_151g05031</name>
</gene>